<dbReference type="EMBL" id="JWLZ01000211">
    <property type="protein sequence ID" value="KHT59795.1"/>
    <property type="molecule type" value="Genomic_DNA"/>
</dbReference>
<dbReference type="AlphaFoldDB" id="A0A0B9G4F7"/>
<dbReference type="InterPro" id="IPR051908">
    <property type="entry name" value="Ribosomal_N-acetyltransferase"/>
</dbReference>
<dbReference type="PANTHER" id="PTHR43441">
    <property type="entry name" value="RIBOSOMAL-PROTEIN-SERINE ACETYLTRANSFERASE"/>
    <property type="match status" value="1"/>
</dbReference>
<organism evidence="2 3">
    <name type="scientific">Photobacterium gaetbulicola</name>
    <dbReference type="NCBI Taxonomy" id="1295392"/>
    <lineage>
        <taxon>Bacteria</taxon>
        <taxon>Pseudomonadati</taxon>
        <taxon>Pseudomonadota</taxon>
        <taxon>Gammaproteobacteria</taxon>
        <taxon>Vibrionales</taxon>
        <taxon>Vibrionaceae</taxon>
        <taxon>Photobacterium</taxon>
    </lineage>
</organism>
<comment type="caution">
    <text evidence="2">The sequence shown here is derived from an EMBL/GenBank/DDBJ whole genome shotgun (WGS) entry which is preliminary data.</text>
</comment>
<protein>
    <submittedName>
        <fullName evidence="2">Acetyltransferase</fullName>
    </submittedName>
</protein>
<dbReference type="GO" id="GO:1990189">
    <property type="term" value="F:protein N-terminal-serine acetyltransferase activity"/>
    <property type="evidence" value="ECO:0007669"/>
    <property type="project" value="TreeGrafter"/>
</dbReference>
<accession>A0A0B9G4F7</accession>
<reference evidence="2 3" key="1">
    <citation type="submission" date="2014-12" db="EMBL/GenBank/DDBJ databases">
        <title>Genome sequencing of Photobacterium gaetbulicola AD005a.</title>
        <authorList>
            <person name="Adrian T.G.S."/>
            <person name="Chan K.G."/>
        </authorList>
    </citation>
    <scope>NUCLEOTIDE SEQUENCE [LARGE SCALE GENOMIC DNA]</scope>
    <source>
        <strain evidence="2 3">AD005a</strain>
    </source>
</reference>
<dbReference type="Pfam" id="PF13302">
    <property type="entry name" value="Acetyltransf_3"/>
    <property type="match status" value="1"/>
</dbReference>
<proteinExistence type="predicted"/>
<sequence>MKTDYQLTSERLLLRPYKNADLLDLLDAIHHSQQSLSPWLPWCHAQYSQHDAHEWIHASQQNWVYDISYEFAIFERSTEAFLGSTSLSNLSELANSAELGYWIRSSAQRQGYAKEACQAIAQFAFETVGLTRIEIVTHTGNLASQRTALATKARFECTARNRIITQAGPIDGLLFSLIPSDIARHLPPPDLSPNN</sequence>
<dbReference type="SUPFAM" id="SSF55729">
    <property type="entry name" value="Acyl-CoA N-acyltransferases (Nat)"/>
    <property type="match status" value="1"/>
</dbReference>
<dbReference type="InterPro" id="IPR016181">
    <property type="entry name" value="Acyl_CoA_acyltransferase"/>
</dbReference>
<dbReference type="GO" id="GO:0005737">
    <property type="term" value="C:cytoplasm"/>
    <property type="evidence" value="ECO:0007669"/>
    <property type="project" value="TreeGrafter"/>
</dbReference>
<feature type="domain" description="N-acetyltransferase" evidence="1">
    <location>
        <begin position="23"/>
        <end position="189"/>
    </location>
</feature>
<dbReference type="PROSITE" id="PS51186">
    <property type="entry name" value="GNAT"/>
    <property type="match status" value="1"/>
</dbReference>
<dbReference type="PANTHER" id="PTHR43441:SF2">
    <property type="entry name" value="FAMILY ACETYLTRANSFERASE, PUTATIVE (AFU_ORTHOLOGUE AFUA_7G00850)-RELATED"/>
    <property type="match status" value="1"/>
</dbReference>
<evidence type="ECO:0000313" key="3">
    <source>
        <dbReference type="Proteomes" id="UP000031278"/>
    </source>
</evidence>
<dbReference type="Proteomes" id="UP000031278">
    <property type="component" value="Unassembled WGS sequence"/>
</dbReference>
<gene>
    <name evidence="2" type="ORF">RJ45_23990</name>
</gene>
<dbReference type="InterPro" id="IPR000182">
    <property type="entry name" value="GNAT_dom"/>
</dbReference>
<name>A0A0B9G4F7_9GAMM</name>
<dbReference type="GO" id="GO:0008999">
    <property type="term" value="F:protein-N-terminal-alanine acetyltransferase activity"/>
    <property type="evidence" value="ECO:0007669"/>
    <property type="project" value="TreeGrafter"/>
</dbReference>
<dbReference type="RefSeq" id="WP_039468711.1">
    <property type="nucleotide sequence ID" value="NZ_JWLZ01000211.1"/>
</dbReference>
<evidence type="ECO:0000259" key="1">
    <source>
        <dbReference type="PROSITE" id="PS51186"/>
    </source>
</evidence>
<keyword evidence="2" id="KW-0808">Transferase</keyword>
<dbReference type="Gene3D" id="3.40.630.30">
    <property type="match status" value="1"/>
</dbReference>
<evidence type="ECO:0000313" key="2">
    <source>
        <dbReference type="EMBL" id="KHT59795.1"/>
    </source>
</evidence>